<evidence type="ECO:0000313" key="2">
    <source>
        <dbReference type="EMBL" id="KJH52887.1"/>
    </source>
</evidence>
<gene>
    <name evidence="2" type="ORF">DICVIV_00933</name>
</gene>
<dbReference type="AlphaFoldDB" id="A0A0D8Y9L3"/>
<accession>A0A0D8Y9L3</accession>
<protein>
    <submittedName>
        <fullName evidence="2">Uncharacterized protein</fullName>
    </submittedName>
</protein>
<name>A0A0D8Y9L3_DICVI</name>
<evidence type="ECO:0000313" key="3">
    <source>
        <dbReference type="Proteomes" id="UP000053766"/>
    </source>
</evidence>
<proteinExistence type="predicted"/>
<dbReference type="Proteomes" id="UP000053766">
    <property type="component" value="Unassembled WGS sequence"/>
</dbReference>
<sequence length="241" mass="27203">MKNFEYANIYEGVSFLRLTVEDQVKINAMMNDTVMSCISYLYFYVGLVVSIAVVACSADKNREKVHVAKRQELKSQQRNALLARRRVETVIEEVDPLMLQTTSRLSCVRELPDLETLEKHRLQMQNINNLEQTQPSKCETLQILEGTQSSGEDDSCPICDHTRLVRVLGEKYPNNLILRDIVVGEKKYAEKIKLAVEINELNQLVGKNVGTTMPKIAGLDDDATTTAVVIDGDSFYDISLN</sequence>
<reference evidence="3" key="2">
    <citation type="journal article" date="2016" name="Sci. Rep.">
        <title>Dictyocaulus viviparus genome, variome and transcriptome elucidate lungworm biology and support future intervention.</title>
        <authorList>
            <person name="McNulty S.N."/>
            <person name="Strube C."/>
            <person name="Rosa B.A."/>
            <person name="Martin J.C."/>
            <person name="Tyagi R."/>
            <person name="Choi Y.J."/>
            <person name="Wang Q."/>
            <person name="Hallsworth Pepin K."/>
            <person name="Zhang X."/>
            <person name="Ozersky P."/>
            <person name="Wilson R.K."/>
            <person name="Sternberg P.W."/>
            <person name="Gasser R.B."/>
            <person name="Mitreva M."/>
        </authorList>
    </citation>
    <scope>NUCLEOTIDE SEQUENCE [LARGE SCALE GENOMIC DNA]</scope>
    <source>
        <strain evidence="3">HannoverDv2000</strain>
    </source>
</reference>
<dbReference type="OrthoDB" id="5855448at2759"/>
<feature type="transmembrane region" description="Helical" evidence="1">
    <location>
        <begin position="39"/>
        <end position="58"/>
    </location>
</feature>
<organism evidence="2 3">
    <name type="scientific">Dictyocaulus viviparus</name>
    <name type="common">Bovine lungworm</name>
    <dbReference type="NCBI Taxonomy" id="29172"/>
    <lineage>
        <taxon>Eukaryota</taxon>
        <taxon>Metazoa</taxon>
        <taxon>Ecdysozoa</taxon>
        <taxon>Nematoda</taxon>
        <taxon>Chromadorea</taxon>
        <taxon>Rhabditida</taxon>
        <taxon>Rhabditina</taxon>
        <taxon>Rhabditomorpha</taxon>
        <taxon>Strongyloidea</taxon>
        <taxon>Metastrongylidae</taxon>
        <taxon>Dictyocaulus</taxon>
    </lineage>
</organism>
<evidence type="ECO:0000256" key="1">
    <source>
        <dbReference type="SAM" id="Phobius"/>
    </source>
</evidence>
<keyword evidence="1" id="KW-0812">Transmembrane</keyword>
<keyword evidence="1" id="KW-1133">Transmembrane helix</keyword>
<keyword evidence="3" id="KW-1185">Reference proteome</keyword>
<keyword evidence="1" id="KW-0472">Membrane</keyword>
<dbReference type="EMBL" id="KN716158">
    <property type="protein sequence ID" value="KJH52887.1"/>
    <property type="molecule type" value="Genomic_DNA"/>
</dbReference>
<reference evidence="2 3" key="1">
    <citation type="submission" date="2013-11" db="EMBL/GenBank/DDBJ databases">
        <title>Draft genome of the bovine lungworm Dictyocaulus viviparus.</title>
        <authorList>
            <person name="Mitreva M."/>
        </authorList>
    </citation>
    <scope>NUCLEOTIDE SEQUENCE [LARGE SCALE GENOMIC DNA]</scope>
    <source>
        <strain evidence="2 3">HannoverDv2000</strain>
    </source>
</reference>